<accession>A0A6A5UZ01</accession>
<keyword evidence="2" id="KW-1185">Reference proteome</keyword>
<dbReference type="PANTHER" id="PTHR38049:SF2">
    <property type="entry name" value="RICIN B LECTIN DOMAIN-CONTAINING PROTEIN"/>
    <property type="match status" value="1"/>
</dbReference>
<evidence type="ECO:0000313" key="1">
    <source>
        <dbReference type="EMBL" id="KAF1969858.1"/>
    </source>
</evidence>
<dbReference type="AlphaFoldDB" id="A0A6A5UZ01"/>
<protein>
    <submittedName>
        <fullName evidence="1">Uncharacterized protein</fullName>
    </submittedName>
</protein>
<name>A0A6A5UZ01_9PLEO</name>
<sequence length="148" mass="16560">MTALLESSPHEYIRQAQREKMSEQQQAKIRVNCLKGSWRAEIEGRPLVLSGNGDIVIDTGDNGSHLVAPYFLPYPGTFLEGLATTTTADAAPIQEWVLTLNWLYLDTQTHQLKYGVKTDAEAHLSGPFDCTTQNHHLIFQAWEGFCVV</sequence>
<dbReference type="OrthoDB" id="3928002at2759"/>
<dbReference type="EMBL" id="ML976705">
    <property type="protein sequence ID" value="KAF1969858.1"/>
    <property type="molecule type" value="Genomic_DNA"/>
</dbReference>
<evidence type="ECO:0000313" key="2">
    <source>
        <dbReference type="Proteomes" id="UP000800036"/>
    </source>
</evidence>
<organism evidence="1 2">
    <name type="scientific">Bimuria novae-zelandiae CBS 107.79</name>
    <dbReference type="NCBI Taxonomy" id="1447943"/>
    <lineage>
        <taxon>Eukaryota</taxon>
        <taxon>Fungi</taxon>
        <taxon>Dikarya</taxon>
        <taxon>Ascomycota</taxon>
        <taxon>Pezizomycotina</taxon>
        <taxon>Dothideomycetes</taxon>
        <taxon>Pleosporomycetidae</taxon>
        <taxon>Pleosporales</taxon>
        <taxon>Massarineae</taxon>
        <taxon>Didymosphaeriaceae</taxon>
        <taxon>Bimuria</taxon>
    </lineage>
</organism>
<proteinExistence type="predicted"/>
<reference evidence="1" key="1">
    <citation type="journal article" date="2020" name="Stud. Mycol.">
        <title>101 Dothideomycetes genomes: a test case for predicting lifestyles and emergence of pathogens.</title>
        <authorList>
            <person name="Haridas S."/>
            <person name="Albert R."/>
            <person name="Binder M."/>
            <person name="Bloem J."/>
            <person name="Labutti K."/>
            <person name="Salamov A."/>
            <person name="Andreopoulos B."/>
            <person name="Baker S."/>
            <person name="Barry K."/>
            <person name="Bills G."/>
            <person name="Bluhm B."/>
            <person name="Cannon C."/>
            <person name="Castanera R."/>
            <person name="Culley D."/>
            <person name="Daum C."/>
            <person name="Ezra D."/>
            <person name="Gonzalez J."/>
            <person name="Henrissat B."/>
            <person name="Kuo A."/>
            <person name="Liang C."/>
            <person name="Lipzen A."/>
            <person name="Lutzoni F."/>
            <person name="Magnuson J."/>
            <person name="Mondo S."/>
            <person name="Nolan M."/>
            <person name="Ohm R."/>
            <person name="Pangilinan J."/>
            <person name="Park H.-J."/>
            <person name="Ramirez L."/>
            <person name="Alfaro M."/>
            <person name="Sun H."/>
            <person name="Tritt A."/>
            <person name="Yoshinaga Y."/>
            <person name="Zwiers L.-H."/>
            <person name="Turgeon B."/>
            <person name="Goodwin S."/>
            <person name="Spatafora J."/>
            <person name="Crous P."/>
            <person name="Grigoriev I."/>
        </authorList>
    </citation>
    <scope>NUCLEOTIDE SEQUENCE</scope>
    <source>
        <strain evidence="1">CBS 107.79</strain>
    </source>
</reference>
<dbReference type="PANTHER" id="PTHR38049">
    <property type="entry name" value="RICIN B LECTIN DOMAIN-CONTAINING PROTEIN"/>
    <property type="match status" value="1"/>
</dbReference>
<gene>
    <name evidence="1" type="ORF">BU23DRAFT_231231</name>
</gene>
<dbReference type="Proteomes" id="UP000800036">
    <property type="component" value="Unassembled WGS sequence"/>
</dbReference>